<gene>
    <name evidence="1" type="ORF">DT351_06285</name>
</gene>
<evidence type="ECO:0000313" key="2">
    <source>
        <dbReference type="Proteomes" id="UP000257607"/>
    </source>
</evidence>
<organism evidence="1 2">
    <name type="scientific">Latilactobacillus curvatus</name>
    <name type="common">Lactobacillus curvatus</name>
    <dbReference type="NCBI Taxonomy" id="28038"/>
    <lineage>
        <taxon>Bacteria</taxon>
        <taxon>Bacillati</taxon>
        <taxon>Bacillota</taxon>
        <taxon>Bacilli</taxon>
        <taxon>Lactobacillales</taxon>
        <taxon>Lactobacillaceae</taxon>
        <taxon>Latilactobacillus</taxon>
    </lineage>
</organism>
<accession>A0A385AEA6</accession>
<dbReference type="Pfam" id="PF07408">
    <property type="entry name" value="DUF1507"/>
    <property type="match status" value="1"/>
</dbReference>
<protein>
    <submittedName>
        <fullName evidence="1">DUF1507 family protein</fullName>
    </submittedName>
</protein>
<name>A0A385AEA6_LATCU</name>
<dbReference type="AlphaFoldDB" id="A0A385AEA6"/>
<sequence length="98" mass="11237">MMIEQKTTAYLTLEADALRIEQLLRAQIDALCMSQCPIIEEVIDTQLFGFSREVDFAKRMQLISAPQGATLMRELEERVNQIGMQVGQGQAEYERNRN</sequence>
<dbReference type="InterPro" id="IPR036270">
    <property type="entry name" value="UPF0358_sf"/>
</dbReference>
<proteinExistence type="predicted"/>
<dbReference type="NCBIfam" id="NF010187">
    <property type="entry name" value="PRK13666.1"/>
    <property type="match status" value="1"/>
</dbReference>
<dbReference type="InterPro" id="IPR009983">
    <property type="entry name" value="UPF0358"/>
</dbReference>
<evidence type="ECO:0000313" key="1">
    <source>
        <dbReference type="EMBL" id="AXN35990.1"/>
    </source>
</evidence>
<dbReference type="OrthoDB" id="2135235at2"/>
<dbReference type="EMBL" id="CP031003">
    <property type="protein sequence ID" value="AXN35990.1"/>
    <property type="molecule type" value="Genomic_DNA"/>
</dbReference>
<dbReference type="Proteomes" id="UP000257607">
    <property type="component" value="Chromosome"/>
</dbReference>
<reference evidence="1 2" key="1">
    <citation type="submission" date="2018-07" db="EMBL/GenBank/DDBJ databases">
        <title>Lactobacillus curvatus genome sequence.</title>
        <authorList>
            <person name="Prechtl R."/>
        </authorList>
    </citation>
    <scope>NUCLEOTIDE SEQUENCE [LARGE SCALE GENOMIC DNA]</scope>
    <source>
        <strain evidence="1 2">TMW 1.1928</strain>
    </source>
</reference>
<dbReference type="Gene3D" id="1.10.287.750">
    <property type="entry name" value="SO2669-like"/>
    <property type="match status" value="1"/>
</dbReference>
<dbReference type="SUPFAM" id="SSF140404">
    <property type="entry name" value="EF2458-like"/>
    <property type="match status" value="1"/>
</dbReference>